<keyword evidence="2" id="KW-0479">Metal-binding</keyword>
<dbReference type="InterPro" id="IPR050669">
    <property type="entry name" value="Hemerythrin"/>
</dbReference>
<organism evidence="5 6">
    <name type="scientific">Cupriavidus necator</name>
    <name type="common">Alcaligenes eutrophus</name>
    <name type="synonym">Ralstonia eutropha</name>
    <dbReference type="NCBI Taxonomy" id="106590"/>
    <lineage>
        <taxon>Bacteria</taxon>
        <taxon>Pseudomonadati</taxon>
        <taxon>Pseudomonadota</taxon>
        <taxon>Betaproteobacteria</taxon>
        <taxon>Burkholderiales</taxon>
        <taxon>Burkholderiaceae</taxon>
        <taxon>Cupriavidus</taxon>
    </lineage>
</organism>
<reference evidence="5 6" key="1">
    <citation type="submission" date="2018-04" db="EMBL/GenBank/DDBJ databases">
        <title>Cupriavidus necator CR12 genome sequencing and assembly.</title>
        <authorList>
            <person name="Ben Fekih I."/>
            <person name="Mazhar H.S."/>
            <person name="Bello S.K."/>
            <person name="Rensing C."/>
        </authorList>
    </citation>
    <scope>NUCLEOTIDE SEQUENCE [LARGE SCALE GENOMIC DNA]</scope>
    <source>
        <strain evidence="5 6">CR12</strain>
    </source>
</reference>
<dbReference type="Proteomes" id="UP000253501">
    <property type="component" value="Unassembled WGS sequence"/>
</dbReference>
<comment type="similarity">
    <text evidence="1">Belongs to the hemerythrin family.</text>
</comment>
<evidence type="ECO:0000313" key="6">
    <source>
        <dbReference type="Proteomes" id="UP000253501"/>
    </source>
</evidence>
<evidence type="ECO:0000259" key="4">
    <source>
        <dbReference type="Pfam" id="PF01814"/>
    </source>
</evidence>
<dbReference type="AlphaFoldDB" id="A0A367PR19"/>
<dbReference type="PANTHER" id="PTHR37164">
    <property type="entry name" value="BACTERIOHEMERYTHRIN"/>
    <property type="match status" value="1"/>
</dbReference>
<protein>
    <submittedName>
        <fullName evidence="5">Hemerythrin</fullName>
    </submittedName>
</protein>
<dbReference type="PANTHER" id="PTHR37164:SF1">
    <property type="entry name" value="BACTERIOHEMERYTHRIN"/>
    <property type="match status" value="1"/>
</dbReference>
<dbReference type="EMBL" id="QDHA01000002">
    <property type="protein sequence ID" value="RCJ10360.1"/>
    <property type="molecule type" value="Genomic_DNA"/>
</dbReference>
<dbReference type="Pfam" id="PF01814">
    <property type="entry name" value="Hemerythrin"/>
    <property type="match status" value="1"/>
</dbReference>
<evidence type="ECO:0000313" key="5">
    <source>
        <dbReference type="EMBL" id="RCJ10360.1"/>
    </source>
</evidence>
<name>A0A367PR19_CUPNE</name>
<evidence type="ECO:0000256" key="1">
    <source>
        <dbReference type="ARBA" id="ARBA00010587"/>
    </source>
</evidence>
<dbReference type="Gene3D" id="1.20.120.50">
    <property type="entry name" value="Hemerythrin-like"/>
    <property type="match status" value="1"/>
</dbReference>
<dbReference type="InterPro" id="IPR012827">
    <property type="entry name" value="Hemerythrin_metal-bd"/>
</dbReference>
<dbReference type="SUPFAM" id="SSF47188">
    <property type="entry name" value="Hemerythrin-like"/>
    <property type="match status" value="1"/>
</dbReference>
<accession>A0A367PR19</accession>
<comment type="caution">
    <text evidence="5">The sequence shown here is derived from an EMBL/GenBank/DDBJ whole genome shotgun (WGS) entry which is preliminary data.</text>
</comment>
<evidence type="ECO:0000256" key="2">
    <source>
        <dbReference type="ARBA" id="ARBA00022723"/>
    </source>
</evidence>
<keyword evidence="3" id="KW-0408">Iron</keyword>
<dbReference type="RefSeq" id="WP_114130261.1">
    <property type="nucleotide sequence ID" value="NZ_CP068436.1"/>
</dbReference>
<proteinExistence type="inferred from homology"/>
<sequence>MKDTSNIGTPPPTADECLELAWTDAMLVGHGPIDAEHQEFVEVVNALANCSADTAAACLQDLEAHVHSHFAVEKAWMEKTDFPAADCHIDEHERVIDAVQKVNAKLLLGELGLQDLRRLAKALADWFPAHAAYMDSALSAWINKKTYGGAPVVLRRDLHVDQRHVEAGA</sequence>
<dbReference type="InterPro" id="IPR035938">
    <property type="entry name" value="Hemerythrin-like_sf"/>
</dbReference>
<dbReference type="NCBIfam" id="TIGR02481">
    <property type="entry name" value="hemeryth_dom"/>
    <property type="match status" value="1"/>
</dbReference>
<dbReference type="CDD" id="cd12107">
    <property type="entry name" value="Hemerythrin"/>
    <property type="match status" value="1"/>
</dbReference>
<evidence type="ECO:0000256" key="3">
    <source>
        <dbReference type="ARBA" id="ARBA00023004"/>
    </source>
</evidence>
<gene>
    <name evidence="5" type="ORF">DDK22_00830</name>
</gene>
<dbReference type="InterPro" id="IPR012312">
    <property type="entry name" value="Hemerythrin-like"/>
</dbReference>
<dbReference type="GO" id="GO:0046872">
    <property type="term" value="F:metal ion binding"/>
    <property type="evidence" value="ECO:0007669"/>
    <property type="project" value="UniProtKB-KW"/>
</dbReference>
<feature type="domain" description="Hemerythrin-like" evidence="4">
    <location>
        <begin position="33"/>
        <end position="140"/>
    </location>
</feature>